<dbReference type="EMBL" id="CAJVQC010126996">
    <property type="protein sequence ID" value="CAG8840520.1"/>
    <property type="molecule type" value="Genomic_DNA"/>
</dbReference>
<accession>A0ACA9SI12</accession>
<evidence type="ECO:0000313" key="1">
    <source>
        <dbReference type="EMBL" id="CAG8840520.1"/>
    </source>
</evidence>
<name>A0ACA9SI12_9GLOM</name>
<organism evidence="1 2">
    <name type="scientific">Racocetra persica</name>
    <dbReference type="NCBI Taxonomy" id="160502"/>
    <lineage>
        <taxon>Eukaryota</taxon>
        <taxon>Fungi</taxon>
        <taxon>Fungi incertae sedis</taxon>
        <taxon>Mucoromycota</taxon>
        <taxon>Glomeromycotina</taxon>
        <taxon>Glomeromycetes</taxon>
        <taxon>Diversisporales</taxon>
        <taxon>Gigasporaceae</taxon>
        <taxon>Racocetra</taxon>
    </lineage>
</organism>
<dbReference type="Proteomes" id="UP000789920">
    <property type="component" value="Unassembled WGS sequence"/>
</dbReference>
<reference evidence="1" key="1">
    <citation type="submission" date="2021-06" db="EMBL/GenBank/DDBJ databases">
        <authorList>
            <person name="Kallberg Y."/>
            <person name="Tangrot J."/>
            <person name="Rosling A."/>
        </authorList>
    </citation>
    <scope>NUCLEOTIDE SEQUENCE</scope>
    <source>
        <strain evidence="1">MA461A</strain>
    </source>
</reference>
<protein>
    <submittedName>
        <fullName evidence="1">1538_t:CDS:1</fullName>
    </submittedName>
</protein>
<proteinExistence type="predicted"/>
<feature type="non-terminal residue" evidence="1">
    <location>
        <position position="1"/>
    </location>
</feature>
<keyword evidence="2" id="KW-1185">Reference proteome</keyword>
<feature type="non-terminal residue" evidence="1">
    <location>
        <position position="194"/>
    </location>
</feature>
<comment type="caution">
    <text evidence="1">The sequence shown here is derived from an EMBL/GenBank/DDBJ whole genome shotgun (WGS) entry which is preliminary data.</text>
</comment>
<gene>
    <name evidence="1" type="ORF">RPERSI_LOCUS31460</name>
</gene>
<evidence type="ECO:0000313" key="2">
    <source>
        <dbReference type="Proteomes" id="UP000789920"/>
    </source>
</evidence>
<sequence>DIIAFNVNSLVDLEDHSAKISGIVSCRALSPDPLIIVQGKFRLFVKEKTRVDANAIMYNLNLTATDGSKYRFKGVKLLDNSNLLGALMDKSYWQRNLDNKSRRFYYTNGDAQSTTNKQKTGAFFKFTGFFASNLIQRTFTRFLPLQYTSNVNALTLQSFEKPRPEREEFTVISEDEVTTKLFRYKGGNKGPVLL</sequence>